<dbReference type="AlphaFoldDB" id="X1W241"/>
<organism evidence="1">
    <name type="scientific">marine sediment metagenome</name>
    <dbReference type="NCBI Taxonomy" id="412755"/>
    <lineage>
        <taxon>unclassified sequences</taxon>
        <taxon>metagenomes</taxon>
        <taxon>ecological metagenomes</taxon>
    </lineage>
</organism>
<feature type="non-terminal residue" evidence="1">
    <location>
        <position position="34"/>
    </location>
</feature>
<reference evidence="1" key="1">
    <citation type="journal article" date="2014" name="Front. Microbiol.">
        <title>High frequency of phylogenetically diverse reductive dehalogenase-homologous genes in deep subseafloor sedimentary metagenomes.</title>
        <authorList>
            <person name="Kawai M."/>
            <person name="Futagami T."/>
            <person name="Toyoda A."/>
            <person name="Takaki Y."/>
            <person name="Nishi S."/>
            <person name="Hori S."/>
            <person name="Arai W."/>
            <person name="Tsubouchi T."/>
            <person name="Morono Y."/>
            <person name="Uchiyama I."/>
            <person name="Ito T."/>
            <person name="Fujiyama A."/>
            <person name="Inagaki F."/>
            <person name="Takami H."/>
        </authorList>
    </citation>
    <scope>NUCLEOTIDE SEQUENCE</scope>
    <source>
        <strain evidence="1">Expedition CK06-06</strain>
    </source>
</reference>
<gene>
    <name evidence="1" type="ORF">S12H4_61827</name>
</gene>
<evidence type="ECO:0000313" key="1">
    <source>
        <dbReference type="EMBL" id="GAJ23045.1"/>
    </source>
</evidence>
<sequence>MTNWPRPPANTTKESDKCFVCGPKNPIGLKLKFD</sequence>
<proteinExistence type="predicted"/>
<accession>X1W241</accession>
<protein>
    <submittedName>
        <fullName evidence="1">Uncharacterized protein</fullName>
    </submittedName>
</protein>
<comment type="caution">
    <text evidence="1">The sequence shown here is derived from an EMBL/GenBank/DDBJ whole genome shotgun (WGS) entry which is preliminary data.</text>
</comment>
<name>X1W241_9ZZZZ</name>
<dbReference type="EMBL" id="BARW01041196">
    <property type="protein sequence ID" value="GAJ23045.1"/>
    <property type="molecule type" value="Genomic_DNA"/>
</dbReference>